<dbReference type="OrthoDB" id="32841at2"/>
<feature type="domain" description="PIN" evidence="1">
    <location>
        <begin position="3"/>
        <end position="106"/>
    </location>
</feature>
<evidence type="ECO:0000313" key="2">
    <source>
        <dbReference type="EMBL" id="ALA59540.1"/>
    </source>
</evidence>
<evidence type="ECO:0000259" key="1">
    <source>
        <dbReference type="Pfam" id="PF13470"/>
    </source>
</evidence>
<dbReference type="Proteomes" id="UP000069205">
    <property type="component" value="Chromosome"/>
</dbReference>
<organism evidence="2 3">
    <name type="scientific">Nitrospira moscoviensis</name>
    <dbReference type="NCBI Taxonomy" id="42253"/>
    <lineage>
        <taxon>Bacteria</taxon>
        <taxon>Pseudomonadati</taxon>
        <taxon>Nitrospirota</taxon>
        <taxon>Nitrospiria</taxon>
        <taxon>Nitrospirales</taxon>
        <taxon>Nitrospiraceae</taxon>
        <taxon>Nitrospira</taxon>
    </lineage>
</organism>
<dbReference type="Pfam" id="PF13470">
    <property type="entry name" value="PIN_3"/>
    <property type="match status" value="1"/>
</dbReference>
<dbReference type="EMBL" id="CP011801">
    <property type="protein sequence ID" value="ALA59540.1"/>
    <property type="molecule type" value="Genomic_DNA"/>
</dbReference>
<dbReference type="STRING" id="42253.NITMOv2_3141"/>
<name>A0A0K2GF04_NITMO</name>
<dbReference type="AlphaFoldDB" id="A0A0K2GF04"/>
<dbReference type="InterPro" id="IPR002716">
    <property type="entry name" value="PIN_dom"/>
</dbReference>
<keyword evidence="3" id="KW-1185">Reference proteome</keyword>
<dbReference type="RefSeq" id="WP_053380532.1">
    <property type="nucleotide sequence ID" value="NZ_CP011801.1"/>
</dbReference>
<gene>
    <name evidence="2" type="ORF">NITMOv2_3141</name>
</gene>
<dbReference type="SUPFAM" id="SSF88723">
    <property type="entry name" value="PIN domain-like"/>
    <property type="match status" value="1"/>
</dbReference>
<sequence length="136" mass="15295">MDRVFLDANVLFSAAYRHDSRLRQLFKLRGVTFISSAYAVEEARRNLSTAQQRKDLEQLCASMEIVPAAPSESRHAPEFDLPESDRPILLAAIGARATHLLTGDVKDFGRYYGQTLEGVLILPPAMYVQMRRGKGR</sequence>
<protein>
    <submittedName>
        <fullName evidence="2">Putative PIN domain protein</fullName>
    </submittedName>
</protein>
<dbReference type="KEGG" id="nmv:NITMOv2_3141"/>
<accession>A0A0K2GF04</accession>
<dbReference type="PATRIC" id="fig|42253.5.peg.3094"/>
<proteinExistence type="predicted"/>
<evidence type="ECO:0000313" key="3">
    <source>
        <dbReference type="Proteomes" id="UP000069205"/>
    </source>
</evidence>
<dbReference type="InterPro" id="IPR029060">
    <property type="entry name" value="PIN-like_dom_sf"/>
</dbReference>
<dbReference type="Gene3D" id="3.40.50.1010">
    <property type="entry name" value="5'-nuclease"/>
    <property type="match status" value="1"/>
</dbReference>
<reference evidence="2 3" key="1">
    <citation type="journal article" date="2015" name="Proc. Natl. Acad. Sci. U.S.A.">
        <title>Expanded metabolic versatility of ubiquitous nitrite-oxidizing bacteria from the genus Nitrospira.</title>
        <authorList>
            <person name="Koch H."/>
            <person name="Lucker S."/>
            <person name="Albertsen M."/>
            <person name="Kitzinger K."/>
            <person name="Herbold C."/>
            <person name="Spieck E."/>
            <person name="Nielsen P.H."/>
            <person name="Wagner M."/>
            <person name="Daims H."/>
        </authorList>
    </citation>
    <scope>NUCLEOTIDE SEQUENCE [LARGE SCALE GENOMIC DNA]</scope>
    <source>
        <strain evidence="2 3">NSP M-1</strain>
    </source>
</reference>